<dbReference type="RefSeq" id="WP_380007446.1">
    <property type="nucleotide sequence ID" value="NZ_JBHLYR010000024.1"/>
</dbReference>
<proteinExistence type="predicted"/>
<organism evidence="2 3">
    <name type="scientific">Deinococcus oregonensis</name>
    <dbReference type="NCBI Taxonomy" id="1805970"/>
    <lineage>
        <taxon>Bacteria</taxon>
        <taxon>Thermotogati</taxon>
        <taxon>Deinococcota</taxon>
        <taxon>Deinococci</taxon>
        <taxon>Deinococcales</taxon>
        <taxon>Deinococcaceae</taxon>
        <taxon>Deinococcus</taxon>
    </lineage>
</organism>
<evidence type="ECO:0000313" key="2">
    <source>
        <dbReference type="EMBL" id="MFB9991780.1"/>
    </source>
</evidence>
<keyword evidence="2" id="KW-0012">Acyltransferase</keyword>
<evidence type="ECO:0000313" key="3">
    <source>
        <dbReference type="Proteomes" id="UP001589733"/>
    </source>
</evidence>
<name>A0ABV6AWI8_9DEIO</name>
<dbReference type="PANTHER" id="PTHR43441:SF3">
    <property type="entry name" value="ACETYLTRANSFERASE"/>
    <property type="match status" value="1"/>
</dbReference>
<dbReference type="PANTHER" id="PTHR43441">
    <property type="entry name" value="RIBOSOMAL-PROTEIN-SERINE ACETYLTRANSFERASE"/>
    <property type="match status" value="1"/>
</dbReference>
<dbReference type="Pfam" id="PF13302">
    <property type="entry name" value="Acetyltransf_3"/>
    <property type="match status" value="1"/>
</dbReference>
<dbReference type="InterPro" id="IPR016181">
    <property type="entry name" value="Acyl_CoA_acyltransferase"/>
</dbReference>
<gene>
    <name evidence="2" type="ORF">ACFFLM_07340</name>
</gene>
<protein>
    <submittedName>
        <fullName evidence="2">GNAT family N-acetyltransferase</fullName>
        <ecNumber evidence="2">2.3.-.-</ecNumber>
    </submittedName>
</protein>
<dbReference type="EC" id="2.3.-.-" evidence="2"/>
<keyword evidence="2" id="KW-0808">Transferase</keyword>
<keyword evidence="3" id="KW-1185">Reference proteome</keyword>
<sequence>MPTPPPIPEEVHTPRLLLRRPQPADAEALCAAISASLPELQPWMFWAQTPPDVEATRENLQDVAAKFGTRENLRYHVWRVPEQAGGALELIGSSGYHALDWRVPKGEIGYWIATAHAGQGYATEVTHALTELALNPAEAGGLGFRRLEIRCDPANQRSARIPPMLGYALDAHLVNDTVAANDLAQVRDTLIFSRTS</sequence>
<dbReference type="GO" id="GO:0016746">
    <property type="term" value="F:acyltransferase activity"/>
    <property type="evidence" value="ECO:0007669"/>
    <property type="project" value="UniProtKB-KW"/>
</dbReference>
<feature type="domain" description="N-acetyltransferase" evidence="1">
    <location>
        <begin position="15"/>
        <end position="166"/>
    </location>
</feature>
<dbReference type="InterPro" id="IPR051908">
    <property type="entry name" value="Ribosomal_N-acetyltransferase"/>
</dbReference>
<evidence type="ECO:0000259" key="1">
    <source>
        <dbReference type="Pfam" id="PF13302"/>
    </source>
</evidence>
<dbReference type="EMBL" id="JBHLYR010000024">
    <property type="protein sequence ID" value="MFB9991780.1"/>
    <property type="molecule type" value="Genomic_DNA"/>
</dbReference>
<dbReference type="Gene3D" id="3.40.630.30">
    <property type="match status" value="1"/>
</dbReference>
<comment type="caution">
    <text evidence="2">The sequence shown here is derived from an EMBL/GenBank/DDBJ whole genome shotgun (WGS) entry which is preliminary data.</text>
</comment>
<reference evidence="2 3" key="1">
    <citation type="submission" date="2024-09" db="EMBL/GenBank/DDBJ databases">
        <authorList>
            <person name="Sun Q."/>
            <person name="Mori K."/>
        </authorList>
    </citation>
    <scope>NUCLEOTIDE SEQUENCE [LARGE SCALE GENOMIC DNA]</scope>
    <source>
        <strain evidence="2 3">JCM 13503</strain>
    </source>
</reference>
<dbReference type="SUPFAM" id="SSF55729">
    <property type="entry name" value="Acyl-CoA N-acyltransferases (Nat)"/>
    <property type="match status" value="1"/>
</dbReference>
<dbReference type="InterPro" id="IPR000182">
    <property type="entry name" value="GNAT_dom"/>
</dbReference>
<dbReference type="Proteomes" id="UP001589733">
    <property type="component" value="Unassembled WGS sequence"/>
</dbReference>
<accession>A0ABV6AWI8</accession>